<dbReference type="GO" id="GO:0016740">
    <property type="term" value="F:transferase activity"/>
    <property type="evidence" value="ECO:0007669"/>
    <property type="project" value="UniProtKB-KW"/>
</dbReference>
<reference evidence="2 3" key="1">
    <citation type="journal article" date="2018" name="Int. J. Syst. Evol. Microbiol.">
        <title>Pseudooceanicola lipolyticus sp. nov., a marine alphaproteobacterium, reclassification of Oceanicola flagellatus as Pseudooceanicola flagellatus comb. nov. and emended description of the genus Pseudooceanicola.</title>
        <authorList>
            <person name="Huang M.-M."/>
            <person name="Guo L.-L."/>
            <person name="Wu Y.-H."/>
            <person name="Lai Q.-L."/>
            <person name="Shao Z.-Z."/>
            <person name="Wang C.-S."/>
            <person name="Wu M."/>
            <person name="Xu X.-W."/>
        </authorList>
    </citation>
    <scope>NUCLEOTIDE SEQUENCE [LARGE SCALE GENOMIC DNA]</scope>
    <source>
        <strain evidence="2 3">Ar-45</strain>
    </source>
</reference>
<keyword evidence="2" id="KW-0808">Transferase</keyword>
<dbReference type="Pfam" id="PF00535">
    <property type="entry name" value="Glycos_transf_2"/>
    <property type="match status" value="1"/>
</dbReference>
<dbReference type="EMBL" id="PGTD01000013">
    <property type="protein sequence ID" value="PJE30359.1"/>
    <property type="molecule type" value="Genomic_DNA"/>
</dbReference>
<dbReference type="Proteomes" id="UP000231702">
    <property type="component" value="Unassembled WGS sequence"/>
</dbReference>
<keyword evidence="3" id="KW-1185">Reference proteome</keyword>
<evidence type="ECO:0000259" key="1">
    <source>
        <dbReference type="Pfam" id="PF00535"/>
    </source>
</evidence>
<evidence type="ECO:0000313" key="2">
    <source>
        <dbReference type="EMBL" id="PJE30359.1"/>
    </source>
</evidence>
<accession>A0ABX4MTH9</accession>
<dbReference type="InterPro" id="IPR001173">
    <property type="entry name" value="Glyco_trans_2-like"/>
</dbReference>
<dbReference type="SUPFAM" id="SSF53448">
    <property type="entry name" value="Nucleotide-diphospho-sugar transferases"/>
    <property type="match status" value="1"/>
</dbReference>
<comment type="caution">
    <text evidence="2">The sequence shown here is derived from an EMBL/GenBank/DDBJ whole genome shotgun (WGS) entry which is preliminary data.</text>
</comment>
<organism evidence="2 3">
    <name type="scientific">Pseudooceanicola antarcticus</name>
    <dbReference type="NCBI Taxonomy" id="1247613"/>
    <lineage>
        <taxon>Bacteria</taxon>
        <taxon>Pseudomonadati</taxon>
        <taxon>Pseudomonadota</taxon>
        <taxon>Alphaproteobacteria</taxon>
        <taxon>Rhodobacterales</taxon>
        <taxon>Paracoccaceae</taxon>
        <taxon>Pseudooceanicola</taxon>
    </lineage>
</organism>
<protein>
    <submittedName>
        <fullName evidence="2">Glycosyl transferase</fullName>
    </submittedName>
</protein>
<sequence length="339" mass="36661">MNFFRKTAYRLLTAAGAGSGGIGSPGPCEEGTAMLILMGLRNGARHLEPQLASLMSCGLEGWELRVSDDGSTDAGRAILARFSRSLAEGPNRVVVSDGPQRGFAANYMSMLANLPEFPGPVALADQDDIWLPDRLAHAMQMLNRVPGRLPAFTCARRIDWEASTGWMAPSATLRRRPSFANALIENVAFGNTIVMNGAAARIARAAAPHAGGIYAHDWFLYQLLTGAGALCLAERSPALLYRQHPHNAIGAPGGPREWSGRKIAVLQGLYALRIGAQLGALERCQHLLLPENRAILLLLARARRVGMARRLQKLWQAGLYRQNWPGNLGFWGAAILGKI</sequence>
<name>A0ABX4MTH9_9RHOB</name>
<dbReference type="InterPro" id="IPR029044">
    <property type="entry name" value="Nucleotide-diphossugar_trans"/>
</dbReference>
<proteinExistence type="predicted"/>
<feature type="domain" description="Glycosyltransferase 2-like" evidence="1">
    <location>
        <begin position="47"/>
        <end position="144"/>
    </location>
</feature>
<gene>
    <name evidence="2" type="ORF">CVM39_06530</name>
</gene>
<dbReference type="Gene3D" id="3.90.550.10">
    <property type="entry name" value="Spore Coat Polysaccharide Biosynthesis Protein SpsA, Chain A"/>
    <property type="match status" value="1"/>
</dbReference>
<evidence type="ECO:0000313" key="3">
    <source>
        <dbReference type="Proteomes" id="UP000231702"/>
    </source>
</evidence>